<evidence type="ECO:0000313" key="1">
    <source>
        <dbReference type="EMBL" id="GMR34968.1"/>
    </source>
</evidence>
<comment type="caution">
    <text evidence="1">The sequence shown here is derived from an EMBL/GenBank/DDBJ whole genome shotgun (WGS) entry which is preliminary data.</text>
</comment>
<organism evidence="1 2">
    <name type="scientific">Pristionchus mayeri</name>
    <dbReference type="NCBI Taxonomy" id="1317129"/>
    <lineage>
        <taxon>Eukaryota</taxon>
        <taxon>Metazoa</taxon>
        <taxon>Ecdysozoa</taxon>
        <taxon>Nematoda</taxon>
        <taxon>Chromadorea</taxon>
        <taxon>Rhabditida</taxon>
        <taxon>Rhabditina</taxon>
        <taxon>Diplogasteromorpha</taxon>
        <taxon>Diplogasteroidea</taxon>
        <taxon>Neodiplogasteridae</taxon>
        <taxon>Pristionchus</taxon>
    </lineage>
</organism>
<reference evidence="2" key="1">
    <citation type="submission" date="2022-10" db="EMBL/GenBank/DDBJ databases">
        <title>Genome assembly of Pristionchus species.</title>
        <authorList>
            <person name="Yoshida K."/>
            <person name="Sommer R.J."/>
        </authorList>
    </citation>
    <scope>NUCLEOTIDE SEQUENCE [LARGE SCALE GENOMIC DNA]</scope>
    <source>
        <strain evidence="2">RS5460</strain>
    </source>
</reference>
<evidence type="ECO:0000313" key="2">
    <source>
        <dbReference type="Proteomes" id="UP001328107"/>
    </source>
</evidence>
<dbReference type="AlphaFoldDB" id="A0AAN5C2V0"/>
<keyword evidence="2" id="KW-1185">Reference proteome</keyword>
<protein>
    <submittedName>
        <fullName evidence="1">Uncharacterized protein</fullName>
    </submittedName>
</protein>
<gene>
    <name evidence="1" type="ORF">PMAYCL1PPCAC_05163</name>
</gene>
<accession>A0AAN5C2V0</accession>
<dbReference type="EMBL" id="BTRK01000002">
    <property type="protein sequence ID" value="GMR34968.1"/>
    <property type="molecule type" value="Genomic_DNA"/>
</dbReference>
<proteinExistence type="predicted"/>
<name>A0AAN5C2V0_9BILA</name>
<dbReference type="Proteomes" id="UP001328107">
    <property type="component" value="Unassembled WGS sequence"/>
</dbReference>
<sequence>MQVGDGPQQFCRPLFRIFQRVSSFVYLLTQWQATIIRHVIDCRVIGPFAIYLIISTQLRDVLMSESAQKMKLSFFESKIQQHRKQHR</sequence>